<dbReference type="GeneID" id="10153172"/>
<proteinExistence type="inferred from homology"/>
<dbReference type="Pfam" id="PF00437">
    <property type="entry name" value="T2SSE"/>
    <property type="match status" value="1"/>
</dbReference>
<reference evidence="4" key="1">
    <citation type="submission" date="2010-11" db="EMBL/GenBank/DDBJ databases">
        <title>The complete genome of Desulfurococcus mucosus DSM 2162.</title>
        <authorList>
            <consortium name="US DOE Joint Genome Institute (JGI-PGF)"/>
            <person name="Lucas S."/>
            <person name="Copeland A."/>
            <person name="Lapidus A."/>
            <person name="Bruce D."/>
            <person name="Goodwin L."/>
            <person name="Pitluck S."/>
            <person name="Kyrpides N."/>
            <person name="Mavromatis K."/>
            <person name="Pagani I."/>
            <person name="Ivanova N."/>
            <person name="Ovchinnikova G."/>
            <person name="Chertkov O."/>
            <person name="Held B."/>
            <person name="Brettin T."/>
            <person name="Detter J.C."/>
            <person name="Tapia R."/>
            <person name="Han C."/>
            <person name="Land M."/>
            <person name="Hauser L."/>
            <person name="Markowitz V."/>
            <person name="Cheng J.-F."/>
            <person name="Hugenholtz P."/>
            <person name="Woyke T."/>
            <person name="Wu D."/>
            <person name="Wirth R."/>
            <person name="Bilek Y."/>
            <person name="Hader T."/>
            <person name="Klenk H.-P."/>
            <person name="Eisen J.A."/>
        </authorList>
    </citation>
    <scope>NUCLEOTIDE SEQUENCE [LARGE SCALE GENOMIC DNA]</scope>
    <source>
        <strain evidence="4">ATCC 35584 / DSM 2162 / JCM 9187 / O7/1</strain>
    </source>
</reference>
<reference evidence="3 4" key="2">
    <citation type="journal article" date="2011" name="Stand. Genomic Sci.">
        <title>Complete genome sequence of Desulfurococcus mucosus type strain (O7/1).</title>
        <authorList>
            <person name="Wirth R."/>
            <person name="Chertkov O."/>
            <person name="Held B."/>
            <person name="Lapidus A."/>
            <person name="Nolan M."/>
            <person name="Lucas S."/>
            <person name="Hammon N."/>
            <person name="Deshpande S."/>
            <person name="Cheng J.F."/>
            <person name="Tapia R."/>
            <person name="Han C."/>
            <person name="Goodwin L."/>
            <person name="Pitluck S."/>
            <person name="Liolios K."/>
            <person name="Ioanna P."/>
            <person name="Ivanova N."/>
            <person name="Mavromatis K."/>
            <person name="Mikhailova N."/>
            <person name="Pati A."/>
            <person name="Chen A."/>
            <person name="Palaniappan K."/>
            <person name="Land M."/>
            <person name="Hauser L."/>
            <person name="Chang Y.J."/>
            <person name="Jeffries C.D."/>
            <person name="Bilek Y."/>
            <person name="Hader T."/>
            <person name="Rohde M."/>
            <person name="Spring S."/>
            <person name="Sikorski J."/>
            <person name="Goker M."/>
            <person name="Woyke T."/>
            <person name="Bristow J."/>
            <person name="Eisen J.A."/>
            <person name="Markowitz V."/>
            <person name="Hugenholtz P."/>
            <person name="Kyrpides N.C."/>
            <person name="Klenk H.P."/>
        </authorList>
    </citation>
    <scope>NUCLEOTIDE SEQUENCE [LARGE SCALE GENOMIC DNA]</scope>
    <source>
        <strain evidence="4">ATCC 35584 / DSM 2162 / JCM 9187 / O7/1</strain>
    </source>
</reference>
<dbReference type="HOGENOM" id="CLU_559757_0_0_2"/>
<gene>
    <name evidence="3" type="ordered locus">Desmu_0479</name>
</gene>
<sequence>MPAEGILAEYTVGAYRVRLYVDAGVYRYEATPLLDQRIVGLVESRLRDIVMLARRGMDLSDVIAGVLGVERTLVPEAVYAARTLLGYRVLQVLLDDPFVEDISVTGPGPIWVRHRLAASDPRVDFIETNLKVGSLEEVAELQQLIALKCGTYVSASRPIVDAQLPLEDGGHRVHIVSALTAPHRPEIAVRKKPRSPPSMTRLIEEGVLPASVAEYFRMLVEKGMSLIIAGPPGSGKTTLLRSILYSYIPLNWKIVIIEDTGEVDPPMGSAWARYTSAELGAVKVDLFDLAKAALRSSATRLIVVGETRGAEARVLVQAMLSGMGGLTTFHGGSPEEVVARLTSPPISLSPQQVAMFTAVAFMGFAEKPRRVVKRVSELIPGEGGVGYVDVWVRERDGLEAGLTDILKRSRRLGGGVAEH</sequence>
<dbReference type="AlphaFoldDB" id="E8R8G6"/>
<dbReference type="Gene3D" id="3.40.50.300">
    <property type="entry name" value="P-loop containing nucleotide triphosphate hydrolases"/>
    <property type="match status" value="1"/>
</dbReference>
<accession>E8R8G6</accession>
<organism evidence="3 4">
    <name type="scientific">Desulfurococcus mucosus (strain ATCC 35584 / DSM 2162 / JCM 9187 / O7/1)</name>
    <dbReference type="NCBI Taxonomy" id="765177"/>
    <lineage>
        <taxon>Archaea</taxon>
        <taxon>Thermoproteota</taxon>
        <taxon>Thermoprotei</taxon>
        <taxon>Desulfurococcales</taxon>
        <taxon>Desulfurococcaceae</taxon>
        <taxon>Desulfurococcus</taxon>
    </lineage>
</organism>
<dbReference type="eggNOG" id="arCOG01817">
    <property type="taxonomic scope" value="Archaea"/>
</dbReference>
<dbReference type="EMBL" id="CP002363">
    <property type="protein sequence ID" value="ADV64792.1"/>
    <property type="molecule type" value="Genomic_DNA"/>
</dbReference>
<dbReference type="GO" id="GO:0016887">
    <property type="term" value="F:ATP hydrolysis activity"/>
    <property type="evidence" value="ECO:0007669"/>
    <property type="project" value="InterPro"/>
</dbReference>
<dbReference type="STRING" id="765177.Desmu_0479"/>
<dbReference type="Gene3D" id="3.30.450.380">
    <property type="match status" value="1"/>
</dbReference>
<dbReference type="InterPro" id="IPR001482">
    <property type="entry name" value="T2SS/T4SS_dom"/>
</dbReference>
<dbReference type="KEGG" id="dmu:Desmu_0479"/>
<dbReference type="Proteomes" id="UP000001068">
    <property type="component" value="Chromosome"/>
</dbReference>
<comment type="similarity">
    <text evidence="1">Belongs to the GSP E family.</text>
</comment>
<evidence type="ECO:0000313" key="3">
    <source>
        <dbReference type="EMBL" id="ADV64792.1"/>
    </source>
</evidence>
<evidence type="ECO:0000256" key="1">
    <source>
        <dbReference type="ARBA" id="ARBA00006611"/>
    </source>
</evidence>
<evidence type="ECO:0000313" key="4">
    <source>
        <dbReference type="Proteomes" id="UP000001068"/>
    </source>
</evidence>
<dbReference type="OrthoDB" id="31341at2157"/>
<keyword evidence="4" id="KW-1185">Reference proteome</keyword>
<dbReference type="PANTHER" id="PTHR30486">
    <property type="entry name" value="TWITCHING MOTILITY PROTEIN PILT"/>
    <property type="match status" value="1"/>
</dbReference>
<name>E8R8G6_DESM0</name>
<dbReference type="PANTHER" id="PTHR30486:SF6">
    <property type="entry name" value="TYPE IV PILUS RETRACTATION ATPASE PILT"/>
    <property type="match status" value="1"/>
</dbReference>
<dbReference type="SUPFAM" id="SSF52540">
    <property type="entry name" value="P-loop containing nucleoside triphosphate hydrolases"/>
    <property type="match status" value="1"/>
</dbReference>
<dbReference type="InterPro" id="IPR050921">
    <property type="entry name" value="T4SS_GSP_E_ATPase"/>
</dbReference>
<evidence type="ECO:0000259" key="2">
    <source>
        <dbReference type="SMART" id="SM00382"/>
    </source>
</evidence>
<dbReference type="InterPro" id="IPR027417">
    <property type="entry name" value="P-loop_NTPase"/>
</dbReference>
<dbReference type="SMART" id="SM00382">
    <property type="entry name" value="AAA"/>
    <property type="match status" value="1"/>
</dbReference>
<dbReference type="RefSeq" id="WP_013562014.1">
    <property type="nucleotide sequence ID" value="NC_014961.1"/>
</dbReference>
<protein>
    <submittedName>
        <fullName evidence="3">Type II secretion system protein E</fullName>
    </submittedName>
</protein>
<dbReference type="InterPro" id="IPR003593">
    <property type="entry name" value="AAA+_ATPase"/>
</dbReference>
<feature type="domain" description="AAA+ ATPase" evidence="2">
    <location>
        <begin position="222"/>
        <end position="366"/>
    </location>
</feature>